<evidence type="ECO:0000313" key="2">
    <source>
        <dbReference type="Proteomes" id="UP000002033"/>
    </source>
</evidence>
<evidence type="ECO:0000313" key="1">
    <source>
        <dbReference type="EMBL" id="ADJ22745.1"/>
    </source>
</evidence>
<gene>
    <name evidence="1" type="ordered locus">Hden_0931</name>
</gene>
<protein>
    <submittedName>
        <fullName evidence="1">Uncharacterized protein</fullName>
    </submittedName>
</protein>
<dbReference type="STRING" id="582899.Hden_0931"/>
<dbReference type="EMBL" id="CP002083">
    <property type="protein sequence ID" value="ADJ22745.1"/>
    <property type="molecule type" value="Genomic_DNA"/>
</dbReference>
<dbReference type="HOGENOM" id="CLU_179258_0_0_5"/>
<organism evidence="1 2">
    <name type="scientific">Hyphomicrobium denitrificans (strain ATCC 51888 / DSM 1869 / NCIMB 11706 / TK 0415)</name>
    <dbReference type="NCBI Taxonomy" id="582899"/>
    <lineage>
        <taxon>Bacteria</taxon>
        <taxon>Pseudomonadati</taxon>
        <taxon>Pseudomonadota</taxon>
        <taxon>Alphaproteobacteria</taxon>
        <taxon>Hyphomicrobiales</taxon>
        <taxon>Hyphomicrobiaceae</taxon>
        <taxon>Hyphomicrobium</taxon>
    </lineage>
</organism>
<accession>D8JUF5</accession>
<dbReference type="RefSeq" id="WP_013214960.1">
    <property type="nucleotide sequence ID" value="NC_014313.1"/>
</dbReference>
<sequence>MLGKLIDSLDDPVVAMNLVAALADPELEARLAKVAEAEGRPAADVVATIVRNFLNAASDDHWVQLIGIMNRAKDPGLAALRAILASQLPEAVA</sequence>
<dbReference type="OrthoDB" id="8453614at2"/>
<keyword evidence="2" id="KW-1185">Reference proteome</keyword>
<dbReference type="KEGG" id="hdn:Hden_0931"/>
<dbReference type="Proteomes" id="UP000002033">
    <property type="component" value="Chromosome"/>
</dbReference>
<proteinExistence type="predicted"/>
<name>D8JUF5_HYPDA</name>
<dbReference type="eggNOG" id="ENOG5033KX4">
    <property type="taxonomic scope" value="Bacteria"/>
</dbReference>
<dbReference type="AlphaFoldDB" id="D8JUF5"/>
<reference evidence="2" key="1">
    <citation type="journal article" date="2011" name="J. Bacteriol.">
        <title>Genome sequences of eight morphologically diverse alphaproteobacteria.</title>
        <authorList>
            <consortium name="US DOE Joint Genome Institute"/>
            <person name="Brown P.J."/>
            <person name="Kysela D.T."/>
            <person name="Buechlein A."/>
            <person name="Hemmerich C."/>
            <person name="Brun Y.V."/>
        </authorList>
    </citation>
    <scope>NUCLEOTIDE SEQUENCE [LARGE SCALE GENOMIC DNA]</scope>
    <source>
        <strain evidence="2">ATCC 51888 / DSM 1869 / NCIB 11706 / TK 0415</strain>
    </source>
</reference>